<dbReference type="PANTHER" id="PTHR11274:SF0">
    <property type="entry name" value="GENERAL TRANSCRIPTION AND DNA REPAIR FACTOR IIH HELICASE SUBUNIT XPB"/>
    <property type="match status" value="1"/>
</dbReference>
<dbReference type="CDD" id="cd17926">
    <property type="entry name" value="DEXHc_RE"/>
    <property type="match status" value="1"/>
</dbReference>
<dbReference type="InterPro" id="IPR042371">
    <property type="entry name" value="Z_dom"/>
</dbReference>
<keyword evidence="1" id="KW-0547">Nucleotide-binding</keyword>
<keyword evidence="5" id="KW-0694">RNA-binding</keyword>
<name>A0ABP9PY97_9ACTN</name>
<evidence type="ECO:0000256" key="4">
    <source>
        <dbReference type="ARBA" id="ARBA00022840"/>
    </source>
</evidence>
<dbReference type="PROSITE" id="PS51192">
    <property type="entry name" value="HELICASE_ATP_BIND_1"/>
    <property type="match status" value="1"/>
</dbReference>
<feature type="domain" description="Helicase ATP-binding" evidence="7">
    <location>
        <begin position="134"/>
        <end position="282"/>
    </location>
</feature>
<evidence type="ECO:0000256" key="2">
    <source>
        <dbReference type="ARBA" id="ARBA00022801"/>
    </source>
</evidence>
<sequence length="571" mass="62643">MSAAVTAEAHPLRPLRRNESGEPETASLDHAIKVALASNPWSDKREILRQVRDLGLGVDGGTRELNSRLYQLERAGEVRHRGEAPPQWCLTAPQSASLSLRSALASAELVRGRSHGSFERTGFPLRPWQLDALEKWEEAGRVGVVQAVTGTGKTMVGIEAAHAELARGGKVLVVVPTRALVRQWDRSLVEYFGAARVGRRGDGHRDTLCVKDIVVTTVHSAPFVPLDGSSGLLIADECHRYGSESWSEHLNTQFEARLGLSATYARGDDGDARLAKYFGPEPVFEIDYRRAIREEVVTSFRLAFIGVRLSQSEQAQYDQLSRRGGQARKVLEQHGFSKCHDELMRQASAAAKGHADPHVQQAARRLVGSFNKRRALLADTDAKRQCLRDLEPAIAQAKGTLIFTQTKNAAVDAAQLLSNLGHPAGAIYGELDGEQREQMLDAFRSGVRTALAAPRVLDEGIDVPEADLGVVVSASNSRRQMIQRMGRVLRLKTDGRIARLVVLYAEGTTEDPAKGALSEYTSMVWDVADEARVFPSFASSRDIVEFLKPKLTGPKPPPHDRGSADWFPLRP</sequence>
<evidence type="ECO:0000313" key="9">
    <source>
        <dbReference type="EMBL" id="GAA5154189.1"/>
    </source>
</evidence>
<evidence type="ECO:0000256" key="6">
    <source>
        <dbReference type="SAM" id="MobiDB-lite"/>
    </source>
</evidence>
<dbReference type="InterPro" id="IPR014001">
    <property type="entry name" value="Helicase_ATP-bd"/>
</dbReference>
<organism evidence="9 10">
    <name type="scientific">Nocardioides marinquilinus</name>
    <dbReference type="NCBI Taxonomy" id="1210400"/>
    <lineage>
        <taxon>Bacteria</taxon>
        <taxon>Bacillati</taxon>
        <taxon>Actinomycetota</taxon>
        <taxon>Actinomycetes</taxon>
        <taxon>Propionibacteriales</taxon>
        <taxon>Nocardioidaceae</taxon>
        <taxon>Nocardioides</taxon>
    </lineage>
</organism>
<dbReference type="Pfam" id="PF00271">
    <property type="entry name" value="Helicase_C"/>
    <property type="match status" value="1"/>
</dbReference>
<gene>
    <name evidence="9" type="ORF">GCM10023340_37280</name>
</gene>
<dbReference type="Gene3D" id="1.10.10.10">
    <property type="entry name" value="Winged helix-like DNA-binding domain superfamily/Winged helix DNA-binding domain"/>
    <property type="match status" value="1"/>
</dbReference>
<dbReference type="InterPro" id="IPR006935">
    <property type="entry name" value="Helicase/UvrB_N"/>
</dbReference>
<dbReference type="PANTHER" id="PTHR11274">
    <property type="entry name" value="RAD25/XP-B DNA REPAIR HELICASE"/>
    <property type="match status" value="1"/>
</dbReference>
<evidence type="ECO:0000256" key="1">
    <source>
        <dbReference type="ARBA" id="ARBA00022741"/>
    </source>
</evidence>
<evidence type="ECO:0000259" key="8">
    <source>
        <dbReference type="PROSITE" id="PS51194"/>
    </source>
</evidence>
<dbReference type="InterPro" id="IPR001650">
    <property type="entry name" value="Helicase_C-like"/>
</dbReference>
<dbReference type="SMART" id="SM00487">
    <property type="entry name" value="DEXDc"/>
    <property type="match status" value="1"/>
</dbReference>
<comment type="caution">
    <text evidence="9">The sequence shown here is derived from an EMBL/GenBank/DDBJ whole genome shotgun (WGS) entry which is preliminary data.</text>
</comment>
<keyword evidence="3" id="KW-0347">Helicase</keyword>
<dbReference type="InterPro" id="IPR050615">
    <property type="entry name" value="ATP-dep_DNA_Helicase"/>
</dbReference>
<keyword evidence="4" id="KW-0067">ATP-binding</keyword>
<dbReference type="SMART" id="SM00490">
    <property type="entry name" value="HELICc"/>
    <property type="match status" value="1"/>
</dbReference>
<dbReference type="SUPFAM" id="SSF52540">
    <property type="entry name" value="P-loop containing nucleoside triphosphate hydrolases"/>
    <property type="match status" value="1"/>
</dbReference>
<dbReference type="RefSeq" id="WP_345462231.1">
    <property type="nucleotide sequence ID" value="NZ_BAABKG010000005.1"/>
</dbReference>
<dbReference type="Pfam" id="PF04851">
    <property type="entry name" value="ResIII"/>
    <property type="match status" value="1"/>
</dbReference>
<accession>A0ABP9PY97</accession>
<dbReference type="Pfam" id="PF02295">
    <property type="entry name" value="z-alpha"/>
    <property type="match status" value="1"/>
</dbReference>
<feature type="region of interest" description="Disordered" evidence="6">
    <location>
        <begin position="549"/>
        <end position="571"/>
    </location>
</feature>
<dbReference type="EMBL" id="BAABKG010000005">
    <property type="protein sequence ID" value="GAA5154189.1"/>
    <property type="molecule type" value="Genomic_DNA"/>
</dbReference>
<proteinExistence type="predicted"/>
<dbReference type="Proteomes" id="UP001500221">
    <property type="component" value="Unassembled WGS sequence"/>
</dbReference>
<reference evidence="10" key="1">
    <citation type="journal article" date="2019" name="Int. J. Syst. Evol. Microbiol.">
        <title>The Global Catalogue of Microorganisms (GCM) 10K type strain sequencing project: providing services to taxonomists for standard genome sequencing and annotation.</title>
        <authorList>
            <consortium name="The Broad Institute Genomics Platform"/>
            <consortium name="The Broad Institute Genome Sequencing Center for Infectious Disease"/>
            <person name="Wu L."/>
            <person name="Ma J."/>
        </authorList>
    </citation>
    <scope>NUCLEOTIDE SEQUENCE [LARGE SCALE GENOMIC DNA]</scope>
    <source>
        <strain evidence="10">JCM 18459</strain>
    </source>
</reference>
<protein>
    <recommendedName>
        <fullName evidence="11">DEAD/DEAH box helicase</fullName>
    </recommendedName>
</protein>
<evidence type="ECO:0000259" key="7">
    <source>
        <dbReference type="PROSITE" id="PS51192"/>
    </source>
</evidence>
<evidence type="ECO:0008006" key="11">
    <source>
        <dbReference type="Google" id="ProtNLM"/>
    </source>
</evidence>
<dbReference type="Gene3D" id="3.40.50.300">
    <property type="entry name" value="P-loop containing nucleotide triphosphate hydrolases"/>
    <property type="match status" value="2"/>
</dbReference>
<keyword evidence="2" id="KW-0378">Hydrolase</keyword>
<feature type="domain" description="Helicase C-terminal" evidence="8">
    <location>
        <begin position="389"/>
        <end position="545"/>
    </location>
</feature>
<feature type="region of interest" description="Disordered" evidence="6">
    <location>
        <begin position="1"/>
        <end position="25"/>
    </location>
</feature>
<dbReference type="InterPro" id="IPR036388">
    <property type="entry name" value="WH-like_DNA-bd_sf"/>
</dbReference>
<evidence type="ECO:0000256" key="5">
    <source>
        <dbReference type="ARBA" id="ARBA00022884"/>
    </source>
</evidence>
<dbReference type="PROSITE" id="PS51194">
    <property type="entry name" value="HELICASE_CTER"/>
    <property type="match status" value="1"/>
</dbReference>
<evidence type="ECO:0000256" key="3">
    <source>
        <dbReference type="ARBA" id="ARBA00022806"/>
    </source>
</evidence>
<dbReference type="InterPro" id="IPR027417">
    <property type="entry name" value="P-loop_NTPase"/>
</dbReference>
<keyword evidence="10" id="KW-1185">Reference proteome</keyword>
<evidence type="ECO:0000313" key="10">
    <source>
        <dbReference type="Proteomes" id="UP001500221"/>
    </source>
</evidence>